<evidence type="ECO:0000256" key="1">
    <source>
        <dbReference type="SAM" id="MobiDB-lite"/>
    </source>
</evidence>
<sequence length="144" mass="16529">MKLYSITKNTVRAYVIAYFARGRRMPTPGMNARRAYGYSDRAWAEVANDINKYGWMDQLGVLLDAHEMAPLKTVEEIADLIWSKRSAKTKSGGTRTRKAVRSTQTAKRTSRAAKSRRKRPTHRKTITRNAAARKKTVRTRRKQS</sequence>
<dbReference type="STRING" id="1774970.AUC70_06320"/>
<keyword evidence="3" id="KW-1185">Reference proteome</keyword>
<protein>
    <submittedName>
        <fullName evidence="2">Uncharacterized protein</fullName>
    </submittedName>
</protein>
<feature type="region of interest" description="Disordered" evidence="1">
    <location>
        <begin position="86"/>
        <end position="144"/>
    </location>
</feature>
<comment type="caution">
    <text evidence="2">The sequence shown here is derived from an EMBL/GenBank/DDBJ whole genome shotgun (WGS) entry which is preliminary data.</text>
</comment>
<name>A0A1E3VLA0_9HYPH</name>
<reference evidence="2 3" key="1">
    <citation type="journal article" date="2016" name="Environ. Microbiol.">
        <title>New Methyloceanibacter diversity from North Sea sediments includes methanotroph containing solely the soluble methane monooxygenase.</title>
        <authorList>
            <person name="Vekeman B."/>
            <person name="Kerckhof F.M."/>
            <person name="Cremers G."/>
            <person name="de Vos P."/>
            <person name="Vandamme P."/>
            <person name="Boon N."/>
            <person name="Op den Camp H.J."/>
            <person name="Heylen K."/>
        </authorList>
    </citation>
    <scope>NUCLEOTIDE SEQUENCE [LARGE SCALE GENOMIC DNA]</scope>
    <source>
        <strain evidence="2 3">R-67176</strain>
    </source>
</reference>
<dbReference type="RefSeq" id="WP_069444671.1">
    <property type="nucleotide sequence ID" value="NZ_LPWE01000012.1"/>
</dbReference>
<dbReference type="EMBL" id="LPWE01000012">
    <property type="protein sequence ID" value="ODR94304.1"/>
    <property type="molecule type" value="Genomic_DNA"/>
</dbReference>
<proteinExistence type="predicted"/>
<dbReference type="Proteomes" id="UP000094172">
    <property type="component" value="Unassembled WGS sequence"/>
</dbReference>
<feature type="compositionally biased region" description="Basic residues" evidence="1">
    <location>
        <begin position="108"/>
        <end position="144"/>
    </location>
</feature>
<evidence type="ECO:0000313" key="3">
    <source>
        <dbReference type="Proteomes" id="UP000094172"/>
    </source>
</evidence>
<accession>A0A1E3VLA0</accession>
<gene>
    <name evidence="2" type="ORF">AUC70_06320</name>
</gene>
<evidence type="ECO:0000313" key="2">
    <source>
        <dbReference type="EMBL" id="ODR94304.1"/>
    </source>
</evidence>
<dbReference type="AlphaFoldDB" id="A0A1E3VLA0"/>
<organism evidence="2 3">
    <name type="scientific">Methyloceanibacter stevinii</name>
    <dbReference type="NCBI Taxonomy" id="1774970"/>
    <lineage>
        <taxon>Bacteria</taxon>
        <taxon>Pseudomonadati</taxon>
        <taxon>Pseudomonadota</taxon>
        <taxon>Alphaproteobacteria</taxon>
        <taxon>Hyphomicrobiales</taxon>
        <taxon>Hyphomicrobiaceae</taxon>
        <taxon>Methyloceanibacter</taxon>
    </lineage>
</organism>